<accession>A0A2H3BR10</accession>
<dbReference type="EMBL" id="KZ293438">
    <property type="protein sequence ID" value="PBK67017.1"/>
    <property type="molecule type" value="Genomic_DNA"/>
</dbReference>
<gene>
    <name evidence="2" type="ORF">ARMSODRAFT_335472</name>
</gene>
<reference evidence="3" key="1">
    <citation type="journal article" date="2017" name="Nat. Ecol. Evol.">
        <title>Genome expansion and lineage-specific genetic innovations in the forest pathogenic fungi Armillaria.</title>
        <authorList>
            <person name="Sipos G."/>
            <person name="Prasanna A.N."/>
            <person name="Walter M.C."/>
            <person name="O'Connor E."/>
            <person name="Balint B."/>
            <person name="Krizsan K."/>
            <person name="Kiss B."/>
            <person name="Hess J."/>
            <person name="Varga T."/>
            <person name="Slot J."/>
            <person name="Riley R."/>
            <person name="Boka B."/>
            <person name="Rigling D."/>
            <person name="Barry K."/>
            <person name="Lee J."/>
            <person name="Mihaltcheva S."/>
            <person name="LaButti K."/>
            <person name="Lipzen A."/>
            <person name="Waldron R."/>
            <person name="Moloney N.M."/>
            <person name="Sperisen C."/>
            <person name="Kredics L."/>
            <person name="Vagvoelgyi C."/>
            <person name="Patrignani A."/>
            <person name="Fitzpatrick D."/>
            <person name="Nagy I."/>
            <person name="Doyle S."/>
            <person name="Anderson J.B."/>
            <person name="Grigoriev I.V."/>
            <person name="Gueldener U."/>
            <person name="Muensterkoetter M."/>
            <person name="Nagy L.G."/>
        </authorList>
    </citation>
    <scope>NUCLEOTIDE SEQUENCE [LARGE SCALE GENOMIC DNA]</scope>
    <source>
        <strain evidence="3">28-4</strain>
    </source>
</reference>
<evidence type="ECO:0000313" key="3">
    <source>
        <dbReference type="Proteomes" id="UP000218334"/>
    </source>
</evidence>
<evidence type="ECO:0000313" key="2">
    <source>
        <dbReference type="EMBL" id="PBK67017.1"/>
    </source>
</evidence>
<keyword evidence="1" id="KW-0472">Membrane</keyword>
<name>A0A2H3BR10_9AGAR</name>
<keyword evidence="1" id="KW-1133">Transmembrane helix</keyword>
<sequence length="86" mass="9871">MPEDWNELPPEPVVWKDVSILVAILHKPGLPFASRCPFQKLLIANSVRATFTTGQLKIVLRLISCDFFKVFWLTASLYLSNLKRKL</sequence>
<proteinExistence type="predicted"/>
<evidence type="ECO:0000256" key="1">
    <source>
        <dbReference type="SAM" id="Phobius"/>
    </source>
</evidence>
<protein>
    <submittedName>
        <fullName evidence="2">Uncharacterized protein</fullName>
    </submittedName>
</protein>
<dbReference type="Proteomes" id="UP000218334">
    <property type="component" value="Unassembled WGS sequence"/>
</dbReference>
<feature type="transmembrane region" description="Helical" evidence="1">
    <location>
        <begin position="58"/>
        <end position="79"/>
    </location>
</feature>
<organism evidence="2 3">
    <name type="scientific">Armillaria solidipes</name>
    <dbReference type="NCBI Taxonomy" id="1076256"/>
    <lineage>
        <taxon>Eukaryota</taxon>
        <taxon>Fungi</taxon>
        <taxon>Dikarya</taxon>
        <taxon>Basidiomycota</taxon>
        <taxon>Agaricomycotina</taxon>
        <taxon>Agaricomycetes</taxon>
        <taxon>Agaricomycetidae</taxon>
        <taxon>Agaricales</taxon>
        <taxon>Marasmiineae</taxon>
        <taxon>Physalacriaceae</taxon>
        <taxon>Armillaria</taxon>
    </lineage>
</organism>
<dbReference type="AlphaFoldDB" id="A0A2H3BR10"/>
<keyword evidence="3" id="KW-1185">Reference proteome</keyword>
<keyword evidence="1" id="KW-0812">Transmembrane</keyword>